<gene>
    <name evidence="1" type="ORF">A0H81_08152</name>
</gene>
<comment type="caution">
    <text evidence="1">The sequence shown here is derived from an EMBL/GenBank/DDBJ whole genome shotgun (WGS) entry which is preliminary data.</text>
</comment>
<evidence type="ECO:0000313" key="2">
    <source>
        <dbReference type="Proteomes" id="UP000092993"/>
    </source>
</evidence>
<dbReference type="AlphaFoldDB" id="A0A1C7M6G9"/>
<protein>
    <submittedName>
        <fullName evidence="1">Uncharacterized protein</fullName>
    </submittedName>
</protein>
<keyword evidence="2" id="KW-1185">Reference proteome</keyword>
<organism evidence="1 2">
    <name type="scientific">Grifola frondosa</name>
    <name type="common">Maitake</name>
    <name type="synonym">Polyporus frondosus</name>
    <dbReference type="NCBI Taxonomy" id="5627"/>
    <lineage>
        <taxon>Eukaryota</taxon>
        <taxon>Fungi</taxon>
        <taxon>Dikarya</taxon>
        <taxon>Basidiomycota</taxon>
        <taxon>Agaricomycotina</taxon>
        <taxon>Agaricomycetes</taxon>
        <taxon>Polyporales</taxon>
        <taxon>Grifolaceae</taxon>
        <taxon>Grifola</taxon>
    </lineage>
</organism>
<reference evidence="1 2" key="1">
    <citation type="submission" date="2016-03" db="EMBL/GenBank/DDBJ databases">
        <title>Whole genome sequencing of Grifola frondosa 9006-11.</title>
        <authorList>
            <person name="Min B."/>
            <person name="Park H."/>
            <person name="Kim J.-G."/>
            <person name="Cho H."/>
            <person name="Oh Y.-L."/>
            <person name="Kong W.-S."/>
            <person name="Choi I.-G."/>
        </authorList>
    </citation>
    <scope>NUCLEOTIDE SEQUENCE [LARGE SCALE GENOMIC DNA]</scope>
    <source>
        <strain evidence="1 2">9006-11</strain>
    </source>
</reference>
<dbReference type="EMBL" id="LUGG01000010">
    <property type="protein sequence ID" value="OBZ71959.1"/>
    <property type="molecule type" value="Genomic_DNA"/>
</dbReference>
<dbReference type="Proteomes" id="UP000092993">
    <property type="component" value="Unassembled WGS sequence"/>
</dbReference>
<name>A0A1C7M6G9_GRIFR</name>
<evidence type="ECO:0000313" key="1">
    <source>
        <dbReference type="EMBL" id="OBZ71959.1"/>
    </source>
</evidence>
<sequence>MGPLFWERESCLETLSGCRCVLRLDHRDHDVLRSAHSLRSHLSASEFHILLFPCVTQSPTRSYIPFSSAARHLRTPPWMPLVRLHLGLQEFSPYPHDVGHFKWTPRTITSIGSVLRATSRYSDPCYLQFRIAVDLGCFAELRSSGRLLDRASEHVPLAAMALNAYSRDRLRIG</sequence>
<proteinExistence type="predicted"/>
<accession>A0A1C7M6G9</accession>